<accession>A0A543ATT4</accession>
<dbReference type="Pfam" id="PF00583">
    <property type="entry name" value="Acetyltransf_1"/>
    <property type="match status" value="1"/>
</dbReference>
<dbReference type="Proteomes" id="UP000317043">
    <property type="component" value="Unassembled WGS sequence"/>
</dbReference>
<dbReference type="EMBL" id="VFOW01000001">
    <property type="protein sequence ID" value="TQL75988.1"/>
    <property type="molecule type" value="Genomic_DNA"/>
</dbReference>
<organism evidence="2 3">
    <name type="scientific">Stackebrandtia endophytica</name>
    <dbReference type="NCBI Taxonomy" id="1496996"/>
    <lineage>
        <taxon>Bacteria</taxon>
        <taxon>Bacillati</taxon>
        <taxon>Actinomycetota</taxon>
        <taxon>Actinomycetes</taxon>
        <taxon>Glycomycetales</taxon>
        <taxon>Glycomycetaceae</taxon>
        <taxon>Stackebrandtia</taxon>
    </lineage>
</organism>
<keyword evidence="2" id="KW-0808">Transferase</keyword>
<protein>
    <submittedName>
        <fullName evidence="2">GNAT acetyltransferase-like protein</fullName>
    </submittedName>
</protein>
<dbReference type="InParanoid" id="A0A543ATT4"/>
<dbReference type="RefSeq" id="WP_142036715.1">
    <property type="nucleotide sequence ID" value="NZ_JBHTGS010000001.1"/>
</dbReference>
<evidence type="ECO:0000313" key="2">
    <source>
        <dbReference type="EMBL" id="TQL75988.1"/>
    </source>
</evidence>
<dbReference type="InterPro" id="IPR000182">
    <property type="entry name" value="GNAT_dom"/>
</dbReference>
<dbReference type="OrthoDB" id="9797456at2"/>
<reference evidence="2 3" key="1">
    <citation type="submission" date="2019-06" db="EMBL/GenBank/DDBJ databases">
        <title>Sequencing the genomes of 1000 actinobacteria strains.</title>
        <authorList>
            <person name="Klenk H.-P."/>
        </authorList>
    </citation>
    <scope>NUCLEOTIDE SEQUENCE [LARGE SCALE GENOMIC DNA]</scope>
    <source>
        <strain evidence="2 3">DSM 45928</strain>
    </source>
</reference>
<dbReference type="SUPFAM" id="SSF55729">
    <property type="entry name" value="Acyl-CoA N-acyltransferases (Nat)"/>
    <property type="match status" value="1"/>
</dbReference>
<comment type="caution">
    <text evidence="2">The sequence shown here is derived from an EMBL/GenBank/DDBJ whole genome shotgun (WGS) entry which is preliminary data.</text>
</comment>
<name>A0A543ATT4_9ACTN</name>
<dbReference type="InterPro" id="IPR016181">
    <property type="entry name" value="Acyl_CoA_acyltransferase"/>
</dbReference>
<evidence type="ECO:0000259" key="1">
    <source>
        <dbReference type="PROSITE" id="PS51186"/>
    </source>
</evidence>
<evidence type="ECO:0000313" key="3">
    <source>
        <dbReference type="Proteomes" id="UP000317043"/>
    </source>
</evidence>
<proteinExistence type="predicted"/>
<sequence length="235" mass="26458">MTNYAAVITDFWQTMFRGDVRYGDETVTVTANPDLAHDRRAMVLETVEGPAALVVTPDLAERLDFSGRPDLSELRRRLSDVDITLHGADHLFYFTRAARDRLLAEGPADHVRQLTRQDVDLFDAFTSSASESDLDDAFVELDHWAVFGVFEDGRLVAAASMYPWQKSTLADVGVLTLPSYRGRGHARHVVRAICRYAYHQRHQPQYRCQLDNDASVALARSAGLTRFGQWDVVAE</sequence>
<dbReference type="GO" id="GO:0016747">
    <property type="term" value="F:acyltransferase activity, transferring groups other than amino-acyl groups"/>
    <property type="evidence" value="ECO:0007669"/>
    <property type="project" value="InterPro"/>
</dbReference>
<dbReference type="CDD" id="cd04301">
    <property type="entry name" value="NAT_SF"/>
    <property type="match status" value="1"/>
</dbReference>
<keyword evidence="3" id="KW-1185">Reference proteome</keyword>
<gene>
    <name evidence="2" type="ORF">FB566_1508</name>
</gene>
<dbReference type="PROSITE" id="PS51186">
    <property type="entry name" value="GNAT"/>
    <property type="match status" value="1"/>
</dbReference>
<dbReference type="AlphaFoldDB" id="A0A543ATT4"/>
<dbReference type="Gene3D" id="3.40.630.30">
    <property type="match status" value="1"/>
</dbReference>
<feature type="domain" description="N-acetyltransferase" evidence="1">
    <location>
        <begin position="109"/>
        <end position="235"/>
    </location>
</feature>